<evidence type="ECO:0008006" key="4">
    <source>
        <dbReference type="Google" id="ProtNLM"/>
    </source>
</evidence>
<protein>
    <recommendedName>
        <fullName evidence="4">Transmembrane protein</fullName>
    </recommendedName>
</protein>
<proteinExistence type="predicted"/>
<dbReference type="Gramene" id="rna1499">
    <property type="protein sequence ID" value="RHN77985.1"/>
    <property type="gene ID" value="gene1499"/>
</dbReference>
<keyword evidence="1" id="KW-1133">Transmembrane helix</keyword>
<reference evidence="3" key="1">
    <citation type="journal article" date="2018" name="Nat. Plants">
        <title>Whole-genome landscape of Medicago truncatula symbiotic genes.</title>
        <authorList>
            <person name="Pecrix Y."/>
            <person name="Staton S.E."/>
            <person name="Sallet E."/>
            <person name="Lelandais-Briere C."/>
            <person name="Moreau S."/>
            <person name="Carrere S."/>
            <person name="Blein T."/>
            <person name="Jardinaud M.F."/>
            <person name="Latrasse D."/>
            <person name="Zouine M."/>
            <person name="Zahm M."/>
            <person name="Kreplak J."/>
            <person name="Mayjonade B."/>
            <person name="Satge C."/>
            <person name="Perez M."/>
            <person name="Cauet S."/>
            <person name="Marande W."/>
            <person name="Chantry-Darmon C."/>
            <person name="Lopez-Roques C."/>
            <person name="Bouchez O."/>
            <person name="Berard A."/>
            <person name="Debelle F."/>
            <person name="Munos S."/>
            <person name="Bendahmane A."/>
            <person name="Berges H."/>
            <person name="Niebel A."/>
            <person name="Buitink J."/>
            <person name="Frugier F."/>
            <person name="Benhamed M."/>
            <person name="Crespi M."/>
            <person name="Gouzy J."/>
            <person name="Gamas P."/>
        </authorList>
    </citation>
    <scope>NUCLEOTIDE SEQUENCE [LARGE SCALE GENOMIC DNA]</scope>
    <source>
        <strain evidence="3">cv. Jemalong A17</strain>
    </source>
</reference>
<keyword evidence="1" id="KW-0472">Membrane</keyword>
<evidence type="ECO:0000256" key="1">
    <source>
        <dbReference type="SAM" id="Phobius"/>
    </source>
</evidence>
<keyword evidence="1" id="KW-0812">Transmembrane</keyword>
<accession>A0A396JP45</accession>
<feature type="transmembrane region" description="Helical" evidence="1">
    <location>
        <begin position="7"/>
        <end position="29"/>
    </location>
</feature>
<organism evidence="2 3">
    <name type="scientific">Medicago truncatula</name>
    <name type="common">Barrel medic</name>
    <name type="synonym">Medicago tribuloides</name>
    <dbReference type="NCBI Taxonomy" id="3880"/>
    <lineage>
        <taxon>Eukaryota</taxon>
        <taxon>Viridiplantae</taxon>
        <taxon>Streptophyta</taxon>
        <taxon>Embryophyta</taxon>
        <taxon>Tracheophyta</taxon>
        <taxon>Spermatophyta</taxon>
        <taxon>Magnoliopsida</taxon>
        <taxon>eudicotyledons</taxon>
        <taxon>Gunneridae</taxon>
        <taxon>Pentapetalae</taxon>
        <taxon>rosids</taxon>
        <taxon>fabids</taxon>
        <taxon>Fabales</taxon>
        <taxon>Fabaceae</taxon>
        <taxon>Papilionoideae</taxon>
        <taxon>50 kb inversion clade</taxon>
        <taxon>NPAAA clade</taxon>
        <taxon>Hologalegina</taxon>
        <taxon>IRL clade</taxon>
        <taxon>Trifolieae</taxon>
        <taxon>Medicago</taxon>
    </lineage>
</organism>
<evidence type="ECO:0000313" key="3">
    <source>
        <dbReference type="Proteomes" id="UP000265566"/>
    </source>
</evidence>
<dbReference type="AlphaFoldDB" id="A0A396JP45"/>
<sequence>MVLVDPILGFLWTTFGLGIGRCGLGWLYFWATRDFLLIAIFCLEFVFSLCLYSIERIQFELVIKKIQSELTEKKINVKTIVIKRKRTMSIICFLFLF</sequence>
<name>A0A396JP45_MEDTR</name>
<feature type="transmembrane region" description="Helical" evidence="1">
    <location>
        <begin position="35"/>
        <end position="54"/>
    </location>
</feature>
<dbReference type="EMBL" id="PSQE01000001">
    <property type="protein sequence ID" value="RHN77985.1"/>
    <property type="molecule type" value="Genomic_DNA"/>
</dbReference>
<dbReference type="Proteomes" id="UP000265566">
    <property type="component" value="Chromosome 1"/>
</dbReference>
<gene>
    <name evidence="2" type="ORF">MtrunA17_Chr1g0160641</name>
</gene>
<evidence type="ECO:0000313" key="2">
    <source>
        <dbReference type="EMBL" id="RHN77985.1"/>
    </source>
</evidence>
<comment type="caution">
    <text evidence="2">The sequence shown here is derived from an EMBL/GenBank/DDBJ whole genome shotgun (WGS) entry which is preliminary data.</text>
</comment>